<comment type="caution">
    <text evidence="2">The sequence shown here is derived from an EMBL/GenBank/DDBJ whole genome shotgun (WGS) entry which is preliminary data.</text>
</comment>
<dbReference type="Gene3D" id="3.40.30.10">
    <property type="entry name" value="Glutaredoxin"/>
    <property type="match status" value="1"/>
</dbReference>
<evidence type="ECO:0000259" key="1">
    <source>
        <dbReference type="Pfam" id="PF01323"/>
    </source>
</evidence>
<evidence type="ECO:0000313" key="2">
    <source>
        <dbReference type="EMBL" id="MCD8740119.1"/>
    </source>
</evidence>
<dbReference type="EMBL" id="JAJPWV010000002">
    <property type="protein sequence ID" value="MCD8740119.1"/>
    <property type="molecule type" value="Genomic_DNA"/>
</dbReference>
<dbReference type="PANTHER" id="PTHR13887:SF41">
    <property type="entry name" value="THIOREDOXIN SUPERFAMILY PROTEIN"/>
    <property type="match status" value="1"/>
</dbReference>
<dbReference type="InterPro" id="IPR001853">
    <property type="entry name" value="DSBA-like_thioredoxin_dom"/>
</dbReference>
<gene>
    <name evidence="2" type="ORF">LT679_05850</name>
</gene>
<name>A0ABS8TZ24_9SPHI</name>
<dbReference type="Proteomes" id="UP001199919">
    <property type="component" value="Unassembled WGS sequence"/>
</dbReference>
<keyword evidence="3" id="KW-1185">Reference proteome</keyword>
<dbReference type="InterPro" id="IPR036249">
    <property type="entry name" value="Thioredoxin-like_sf"/>
</dbReference>
<organism evidence="2 3">
    <name type="scientific">Mucilaginibacter roseus</name>
    <dbReference type="NCBI Taxonomy" id="1528868"/>
    <lineage>
        <taxon>Bacteria</taxon>
        <taxon>Pseudomonadati</taxon>
        <taxon>Bacteroidota</taxon>
        <taxon>Sphingobacteriia</taxon>
        <taxon>Sphingobacteriales</taxon>
        <taxon>Sphingobacteriaceae</taxon>
        <taxon>Mucilaginibacter</taxon>
    </lineage>
</organism>
<dbReference type="SUPFAM" id="SSF52833">
    <property type="entry name" value="Thioredoxin-like"/>
    <property type="match status" value="1"/>
</dbReference>
<evidence type="ECO:0000313" key="3">
    <source>
        <dbReference type="Proteomes" id="UP001199919"/>
    </source>
</evidence>
<accession>A0ABS8TZ24</accession>
<proteinExistence type="predicted"/>
<dbReference type="PANTHER" id="PTHR13887">
    <property type="entry name" value="GLUTATHIONE S-TRANSFERASE KAPPA"/>
    <property type="match status" value="1"/>
</dbReference>
<feature type="domain" description="DSBA-like thioredoxin" evidence="1">
    <location>
        <begin position="2"/>
        <end position="202"/>
    </location>
</feature>
<reference evidence="2 3" key="1">
    <citation type="submission" date="2021-12" db="EMBL/GenBank/DDBJ databases">
        <title>Mucilaginibacter roseus genome.</title>
        <authorList>
            <person name="Ferreira J.R."/>
            <person name="Newman J.D."/>
        </authorList>
    </citation>
    <scope>NUCLEOTIDE SEQUENCE [LARGE SCALE GENOMIC DNA]</scope>
    <source>
        <strain evidence="2 3">LMG 28454</strain>
    </source>
</reference>
<dbReference type="Pfam" id="PF01323">
    <property type="entry name" value="DSBA"/>
    <property type="match status" value="1"/>
</dbReference>
<dbReference type="CDD" id="cd03024">
    <property type="entry name" value="DsbA_FrnE"/>
    <property type="match status" value="1"/>
</dbReference>
<dbReference type="RefSeq" id="WP_232176454.1">
    <property type="nucleotide sequence ID" value="NZ_JAJPWV010000002.1"/>
</dbReference>
<protein>
    <submittedName>
        <fullName evidence="2">DsbA family oxidoreductase</fullName>
    </submittedName>
</protein>
<sequence>MRVDIWSDIVCPFCYIGKRRFENALDGFADDVEIVWHSFQLDPDAQYKEGQTIDRYLADRKGFPLEKAKEMNAYVTAQAAELGLKYDFDIAKIANTLDAHRLLHLAAKFGKQNEVKEALLYAYFTEGKNISDAETLTQIGTANGLEAADIAAALNSDAFKQEVEEDIYHARQIGVQGVPFFVFNNKYAVSGAQPTEVFKQVLDKVRSEEKPQLLNAEGDSCGPEGNC</sequence>